<dbReference type="EMBL" id="CP017830">
    <property type="protein sequence ID" value="AOZ95034.1"/>
    <property type="molecule type" value="Genomic_DNA"/>
</dbReference>
<protein>
    <recommendedName>
        <fullName evidence="2">Bis(5'-nucleosyl)-tetraphosphatase [asymmetrical]</fullName>
    </recommendedName>
    <alternativeName>
        <fullName evidence="5">Diadenosine 5',5'''-P1,P4-tetraphosphate asymmetrical hydrolase</fullName>
    </alternativeName>
</protein>
<evidence type="ECO:0000259" key="8">
    <source>
        <dbReference type="PROSITE" id="PS51462"/>
    </source>
</evidence>
<dbReference type="GO" id="GO:0004081">
    <property type="term" value="F:bis(5'-nucleosyl)-tetraphosphatase (asymmetrical) activity"/>
    <property type="evidence" value="ECO:0007669"/>
    <property type="project" value="TreeGrafter"/>
</dbReference>
<dbReference type="CDD" id="cd03428">
    <property type="entry name" value="NUDIX_Ap4A_Nudt2"/>
    <property type="match status" value="1"/>
</dbReference>
<dbReference type="InterPro" id="IPR003565">
    <property type="entry name" value="Tetra_PHTase"/>
</dbReference>
<dbReference type="PROSITE" id="PS00893">
    <property type="entry name" value="NUDIX_BOX"/>
    <property type="match status" value="1"/>
</dbReference>
<keyword evidence="6" id="KW-0175">Coiled coil</keyword>
<feature type="domain" description="Nudix hydrolase" evidence="8">
    <location>
        <begin position="167"/>
        <end position="299"/>
    </location>
</feature>
<gene>
    <name evidence="9" type="ORF">bhn_III086</name>
</gene>
<evidence type="ECO:0000313" key="10">
    <source>
        <dbReference type="Proteomes" id="UP000179284"/>
    </source>
</evidence>
<organism evidence="9 10">
    <name type="scientific">Butyrivibrio hungatei</name>
    <dbReference type="NCBI Taxonomy" id="185008"/>
    <lineage>
        <taxon>Bacteria</taxon>
        <taxon>Bacillati</taxon>
        <taxon>Bacillota</taxon>
        <taxon>Clostridia</taxon>
        <taxon>Lachnospirales</taxon>
        <taxon>Lachnospiraceae</taxon>
        <taxon>Butyrivibrio</taxon>
    </lineage>
</organism>
<dbReference type="GO" id="GO:0000166">
    <property type="term" value="F:nucleotide binding"/>
    <property type="evidence" value="ECO:0007669"/>
    <property type="project" value="UniProtKB-KW"/>
</dbReference>
<evidence type="ECO:0000313" key="9">
    <source>
        <dbReference type="EMBL" id="AOZ95034.1"/>
    </source>
</evidence>
<dbReference type="InterPro" id="IPR051325">
    <property type="entry name" value="Nudix_hydrolase_domain"/>
</dbReference>
<dbReference type="InterPro" id="IPR020084">
    <property type="entry name" value="NUDIX_hydrolase_CS"/>
</dbReference>
<evidence type="ECO:0000256" key="4">
    <source>
        <dbReference type="ARBA" id="ARBA00022801"/>
    </source>
</evidence>
<dbReference type="GO" id="GO:0006754">
    <property type="term" value="P:ATP biosynthetic process"/>
    <property type="evidence" value="ECO:0007669"/>
    <property type="project" value="TreeGrafter"/>
</dbReference>
<dbReference type="OrthoDB" id="9793950at2"/>
<evidence type="ECO:0000256" key="3">
    <source>
        <dbReference type="ARBA" id="ARBA00022741"/>
    </source>
</evidence>
<dbReference type="KEGG" id="bhu:bhn_III086"/>
<reference evidence="10" key="1">
    <citation type="submission" date="2016-10" db="EMBL/GenBank/DDBJ databases">
        <title>The complete genome sequence of the rumen bacterium Butyrivibrio hungatei MB2003.</title>
        <authorList>
            <person name="Palevich N."/>
            <person name="Kelly W.J."/>
            <person name="Leahy S.C."/>
            <person name="Altermann E."/>
            <person name="Rakonjac J."/>
            <person name="Attwood G.T."/>
        </authorList>
    </citation>
    <scope>NUCLEOTIDE SEQUENCE [LARGE SCALE GENOMIC DNA]</scope>
    <source>
        <strain evidence="10">MB2003</strain>
    </source>
</reference>
<dbReference type="InterPro" id="IPR000086">
    <property type="entry name" value="NUDIX_hydrolase_dom"/>
</dbReference>
<dbReference type="PROSITE" id="PS51186">
    <property type="entry name" value="GNAT"/>
    <property type="match status" value="1"/>
</dbReference>
<keyword evidence="3" id="KW-0547">Nucleotide-binding</keyword>
<evidence type="ECO:0000256" key="2">
    <source>
        <dbReference type="ARBA" id="ARBA00018911"/>
    </source>
</evidence>
<dbReference type="Proteomes" id="UP000179284">
    <property type="component" value="Chromosome II"/>
</dbReference>
<dbReference type="AlphaFoldDB" id="A0A1D9NXX2"/>
<dbReference type="PROSITE" id="PS51462">
    <property type="entry name" value="NUDIX"/>
    <property type="match status" value="1"/>
</dbReference>
<keyword evidence="10" id="KW-1185">Reference proteome</keyword>
<dbReference type="Pfam" id="PF13302">
    <property type="entry name" value="Acetyltransf_3"/>
    <property type="match status" value="1"/>
</dbReference>
<dbReference type="InterPro" id="IPR000182">
    <property type="entry name" value="GNAT_dom"/>
</dbReference>
<dbReference type="GO" id="GO:0016747">
    <property type="term" value="F:acyltransferase activity, transferring groups other than amino-acyl groups"/>
    <property type="evidence" value="ECO:0007669"/>
    <property type="project" value="InterPro"/>
</dbReference>
<dbReference type="Pfam" id="PF00293">
    <property type="entry name" value="NUDIX"/>
    <property type="match status" value="1"/>
</dbReference>
<dbReference type="SUPFAM" id="SSF55811">
    <property type="entry name" value="Nudix"/>
    <property type="match status" value="1"/>
</dbReference>
<name>A0A1D9NXX2_9FIRM</name>
<accession>A0A1D9NXX2</accession>
<feature type="domain" description="N-acetyltransferase" evidence="7">
    <location>
        <begin position="2"/>
        <end position="160"/>
    </location>
</feature>
<evidence type="ECO:0000256" key="1">
    <source>
        <dbReference type="ARBA" id="ARBA00005582"/>
    </source>
</evidence>
<dbReference type="InterPro" id="IPR016181">
    <property type="entry name" value="Acyl_CoA_acyltransferase"/>
</dbReference>
<dbReference type="RefSeq" id="WP_013282472.1">
    <property type="nucleotide sequence ID" value="NZ_CP017830.1"/>
</dbReference>
<keyword evidence="4" id="KW-0378">Hydrolase</keyword>
<sequence>MITIKESTYDDIKNIQNLWADEDVMQYIWPGGLHETGEAVREWLDRFISARPKQNHYSIFEDGKYCGETQYRIDSETKNASLDIKLFEFARGRGIATQALLYSIQEAFKQGAENLWVDPHPANAKAINLYRKLGFIQKEMPEYVIALGEDPSLYIYMELGKKEFNDKFEKSCGAIVYTIDGGVIKYLLVEEMSGSHSFPKGHMEEGETEIETALREIKEETNLKVELDTEFRASEQYTLSEKPGVTKQVVYFLAKYKDSSPSITRPDEVKALKILKLEDAINTIEYDNKKEMLKKADSYLKSKAENTF</sequence>
<dbReference type="InterPro" id="IPR015797">
    <property type="entry name" value="NUDIX_hydrolase-like_dom_sf"/>
</dbReference>
<evidence type="ECO:0000259" key="7">
    <source>
        <dbReference type="PROSITE" id="PS51186"/>
    </source>
</evidence>
<dbReference type="PANTHER" id="PTHR21340">
    <property type="entry name" value="DIADENOSINE 5,5-P1,P4-TETRAPHOSPHATE PYROPHOSPHOHYDROLASE MUTT"/>
    <property type="match status" value="1"/>
</dbReference>
<dbReference type="Gene3D" id="3.90.79.10">
    <property type="entry name" value="Nucleoside Triphosphate Pyrophosphohydrolase"/>
    <property type="match status" value="1"/>
</dbReference>
<dbReference type="GO" id="GO:0006167">
    <property type="term" value="P:AMP biosynthetic process"/>
    <property type="evidence" value="ECO:0007669"/>
    <property type="project" value="TreeGrafter"/>
</dbReference>
<dbReference type="PANTHER" id="PTHR21340:SF0">
    <property type="entry name" value="BIS(5'-NUCLEOSYL)-TETRAPHOSPHATASE [ASYMMETRICAL]"/>
    <property type="match status" value="1"/>
</dbReference>
<comment type="similarity">
    <text evidence="1">Belongs to the Nudix hydrolase family.</text>
</comment>
<feature type="coiled-coil region" evidence="6">
    <location>
        <begin position="203"/>
        <end position="230"/>
    </location>
</feature>
<proteinExistence type="inferred from homology"/>
<evidence type="ECO:0000256" key="5">
    <source>
        <dbReference type="ARBA" id="ARBA00032644"/>
    </source>
</evidence>
<dbReference type="SUPFAM" id="SSF55729">
    <property type="entry name" value="Acyl-CoA N-acyltransferases (Nat)"/>
    <property type="match status" value="1"/>
</dbReference>
<dbReference type="Gene3D" id="3.40.630.30">
    <property type="match status" value="1"/>
</dbReference>
<evidence type="ECO:0000256" key="6">
    <source>
        <dbReference type="SAM" id="Coils"/>
    </source>
</evidence>